<keyword evidence="4" id="KW-0812">Transmembrane</keyword>
<evidence type="ECO:0000313" key="6">
    <source>
        <dbReference type="EMBL" id="AOC55049.1"/>
    </source>
</evidence>
<dbReference type="EMBL" id="KX610760">
    <property type="protein sequence ID" value="AOC55049.1"/>
    <property type="molecule type" value="mRNA"/>
</dbReference>
<feature type="chain" id="PRO_5012907680" evidence="5">
    <location>
        <begin position="23"/>
        <end position="539"/>
    </location>
</feature>
<keyword evidence="5" id="KW-0732">Signal</keyword>
<dbReference type="SUPFAM" id="SSF53756">
    <property type="entry name" value="UDP-Glycosyltransferase/glycogen phosphorylase"/>
    <property type="match status" value="1"/>
</dbReference>
<evidence type="ECO:0000256" key="4">
    <source>
        <dbReference type="SAM" id="Phobius"/>
    </source>
</evidence>
<evidence type="ECO:0000256" key="1">
    <source>
        <dbReference type="ARBA" id="ARBA00022676"/>
    </source>
</evidence>
<evidence type="ECO:0000256" key="3">
    <source>
        <dbReference type="RuleBase" id="RU003718"/>
    </source>
</evidence>
<dbReference type="GO" id="GO:0008194">
    <property type="term" value="F:UDP-glycosyltransferase activity"/>
    <property type="evidence" value="ECO:0007669"/>
    <property type="project" value="InterPro"/>
</dbReference>
<name>A0A1P8C3D3_9FUNG</name>
<dbReference type="PANTHER" id="PTHR48043:SF145">
    <property type="entry name" value="FI06409P-RELATED"/>
    <property type="match status" value="1"/>
</dbReference>
<protein>
    <submittedName>
        <fullName evidence="6">Glycosyltransferase</fullName>
    </submittedName>
</protein>
<organism evidence="6">
    <name type="scientific">Absidia caerulea</name>
    <dbReference type="NCBI Taxonomy" id="90261"/>
    <lineage>
        <taxon>Eukaryota</taxon>
        <taxon>Fungi</taxon>
        <taxon>Fungi incertae sedis</taxon>
        <taxon>Mucoromycota</taxon>
        <taxon>Mucoromycotina</taxon>
        <taxon>Mucoromycetes</taxon>
        <taxon>Mucorales</taxon>
        <taxon>Cunninghamellaceae</taxon>
        <taxon>Absidia</taxon>
    </lineage>
</organism>
<dbReference type="PROSITE" id="PS00375">
    <property type="entry name" value="UDPGT"/>
    <property type="match status" value="1"/>
</dbReference>
<dbReference type="Pfam" id="PF00201">
    <property type="entry name" value="UDPGT"/>
    <property type="match status" value="1"/>
</dbReference>
<evidence type="ECO:0000256" key="5">
    <source>
        <dbReference type="SAM" id="SignalP"/>
    </source>
</evidence>
<dbReference type="AlphaFoldDB" id="A0A1P8C3D3"/>
<sequence>MGIFLMKLLFLLVSSIITLVSCLQLEPTFRSTPKRIVFCSLLPGSSHVNWVLPWLDELALRGHDVTFITMDMNVKFAVPFPRIETIPVSHAKIDVKSIFRDLGSHPDPLKMISKIFTIHKSGWRTGFDSVSNYIESNQVDVVICDHMSDPCIDAVLAHDLPLVVTSTLAFFPDAKTGYINNDPLTMTEFTTQHQSISRRFYNKYILPLILLAKIKPQLNQLDQLKRQAGFIPPPHDQRTSNALKIVSSLYGLEPARPMGPLVELVGPVLSPNYADLDLTFKSYLDTHHKVAYVAFGQHAAPDRQDIALILTSLLAQVEKGHLDGIIWSSRSASVDTFPPSIVSSYSRKTWDLTGVFHQEQKGPLFITSWSPQLAVLLHPSVSVFLSHGGSNSLVESLYAGKRLLFYPFFGDQWGTARQMTLCGLGEYFGPTTPQAQVDERVEAVVVDQQGRYQANVGRYQAMVQIHSQTAPRRAADLVEEVAFASTQSTLPHRHDVGRSMSMIKRNNWDIHTAAVLIVVTLIGLVYRGVSSRRIKQKIL</sequence>
<proteinExistence type="evidence at transcript level"/>
<dbReference type="CDD" id="cd03784">
    <property type="entry name" value="GT1_Gtf-like"/>
    <property type="match status" value="1"/>
</dbReference>
<keyword evidence="4" id="KW-1133">Transmembrane helix</keyword>
<dbReference type="InterPro" id="IPR035595">
    <property type="entry name" value="UDP_glycos_trans_CS"/>
</dbReference>
<dbReference type="SMR" id="A0A1P8C3D3"/>
<keyword evidence="2 3" id="KW-0808">Transferase</keyword>
<dbReference type="InterPro" id="IPR050271">
    <property type="entry name" value="UDP-glycosyltransferase"/>
</dbReference>
<comment type="similarity">
    <text evidence="3">Belongs to the UDP-glycosyltransferase family.</text>
</comment>
<dbReference type="PROSITE" id="PS51257">
    <property type="entry name" value="PROKAR_LIPOPROTEIN"/>
    <property type="match status" value="1"/>
</dbReference>
<accession>A0A1P8C3D3</accession>
<keyword evidence="4" id="KW-0472">Membrane</keyword>
<feature type="transmembrane region" description="Helical" evidence="4">
    <location>
        <begin position="508"/>
        <end position="529"/>
    </location>
</feature>
<dbReference type="PANTHER" id="PTHR48043">
    <property type="entry name" value="EG:EG0003.4 PROTEIN-RELATED"/>
    <property type="match status" value="1"/>
</dbReference>
<evidence type="ECO:0000256" key="2">
    <source>
        <dbReference type="ARBA" id="ARBA00022679"/>
    </source>
</evidence>
<feature type="signal peptide" evidence="5">
    <location>
        <begin position="1"/>
        <end position="22"/>
    </location>
</feature>
<dbReference type="InterPro" id="IPR002213">
    <property type="entry name" value="UDP_glucos_trans"/>
</dbReference>
<dbReference type="Gene3D" id="3.40.50.2000">
    <property type="entry name" value="Glycogen Phosphorylase B"/>
    <property type="match status" value="2"/>
</dbReference>
<reference evidence="6" key="1">
    <citation type="submission" date="2016-07" db="EMBL/GenBank/DDBJ databases">
        <title>Molecular Characterization and Phylogenetic Analysis of Two Novel Fungal Phenolic UDP-Glycosyltransferases from Absidia coerulea and Rhizopus japonicus.</title>
        <authorList>
            <person name="Xie K."/>
            <person name="Dou X."/>
            <person name="Chen R."/>
            <person name="Chen D."/>
            <person name="Liu J."/>
            <person name="Dai J."/>
        </authorList>
    </citation>
    <scope>NUCLEOTIDE SEQUENCE</scope>
</reference>
<keyword evidence="1 3" id="KW-0328">Glycosyltransferase</keyword>